<reference evidence="1" key="1">
    <citation type="journal article" date="2023" name="IScience">
        <title>Live-bearing cockroach genome reveals convergent evolutionary mechanisms linked to viviparity in insects and beyond.</title>
        <authorList>
            <person name="Fouks B."/>
            <person name="Harrison M.C."/>
            <person name="Mikhailova A.A."/>
            <person name="Marchal E."/>
            <person name="English S."/>
            <person name="Carruthers M."/>
            <person name="Jennings E.C."/>
            <person name="Chiamaka E.L."/>
            <person name="Frigard R.A."/>
            <person name="Pippel M."/>
            <person name="Attardo G.M."/>
            <person name="Benoit J.B."/>
            <person name="Bornberg-Bauer E."/>
            <person name="Tobe S.S."/>
        </authorList>
    </citation>
    <scope>NUCLEOTIDE SEQUENCE</scope>
    <source>
        <strain evidence="1">Stay&amp;Tobe</strain>
    </source>
</reference>
<feature type="non-terminal residue" evidence="1">
    <location>
        <position position="106"/>
    </location>
</feature>
<comment type="caution">
    <text evidence="1">The sequence shown here is derived from an EMBL/GenBank/DDBJ whole genome shotgun (WGS) entry which is preliminary data.</text>
</comment>
<sequence length="106" mass="12477">WAFTFSMRRGSLQLNFPQLSRFIGRPNDLRPLGNSSVGTSYIPHLSKLEMCLAHMMILVLHLEMIRQSFEVISRQSIDACKDYFRDDLLKTDWQLMVELKKLFQIL</sequence>
<dbReference type="Gene3D" id="2.40.30.10">
    <property type="entry name" value="Translation factors"/>
    <property type="match status" value="1"/>
</dbReference>
<dbReference type="AlphaFoldDB" id="A0AAD7Z7C0"/>
<dbReference type="EMBL" id="JASPKZ010010128">
    <property type="protein sequence ID" value="KAJ9575211.1"/>
    <property type="molecule type" value="Genomic_DNA"/>
</dbReference>
<name>A0AAD7Z7C0_DIPPU</name>
<keyword evidence="2" id="KW-1185">Reference proteome</keyword>
<dbReference type="Proteomes" id="UP001233999">
    <property type="component" value="Unassembled WGS sequence"/>
</dbReference>
<reference evidence="1" key="2">
    <citation type="submission" date="2023-05" db="EMBL/GenBank/DDBJ databases">
        <authorList>
            <person name="Fouks B."/>
        </authorList>
    </citation>
    <scope>NUCLEOTIDE SEQUENCE</scope>
    <source>
        <strain evidence="1">Stay&amp;Tobe</strain>
        <tissue evidence="1">Testes</tissue>
    </source>
</reference>
<accession>A0AAD7Z7C0</accession>
<evidence type="ECO:0000313" key="2">
    <source>
        <dbReference type="Proteomes" id="UP001233999"/>
    </source>
</evidence>
<evidence type="ECO:0000313" key="1">
    <source>
        <dbReference type="EMBL" id="KAJ9575211.1"/>
    </source>
</evidence>
<protein>
    <submittedName>
        <fullName evidence="1">Uncharacterized protein</fullName>
    </submittedName>
</protein>
<proteinExistence type="predicted"/>
<organism evidence="1 2">
    <name type="scientific">Diploptera punctata</name>
    <name type="common">Pacific beetle cockroach</name>
    <dbReference type="NCBI Taxonomy" id="6984"/>
    <lineage>
        <taxon>Eukaryota</taxon>
        <taxon>Metazoa</taxon>
        <taxon>Ecdysozoa</taxon>
        <taxon>Arthropoda</taxon>
        <taxon>Hexapoda</taxon>
        <taxon>Insecta</taxon>
        <taxon>Pterygota</taxon>
        <taxon>Neoptera</taxon>
        <taxon>Polyneoptera</taxon>
        <taxon>Dictyoptera</taxon>
        <taxon>Blattodea</taxon>
        <taxon>Blaberoidea</taxon>
        <taxon>Blaberidae</taxon>
        <taxon>Diplopterinae</taxon>
        <taxon>Diploptera</taxon>
    </lineage>
</organism>
<gene>
    <name evidence="1" type="ORF">L9F63_025838</name>
</gene>